<keyword evidence="4" id="KW-0256">Endoplasmic reticulum</keyword>
<name>A0A059DG37_EUCGR</name>
<proteinExistence type="inferred from homology"/>
<dbReference type="KEGG" id="egr:104439722"/>
<evidence type="ECO:0000259" key="9">
    <source>
        <dbReference type="PROSITE" id="PS51751"/>
    </source>
</evidence>
<dbReference type="AlphaFoldDB" id="A0A059DG37"/>
<evidence type="ECO:0000256" key="5">
    <source>
        <dbReference type="ARBA" id="ARBA00022989"/>
    </source>
</evidence>
<dbReference type="eggNOG" id="ENOG502RZ62">
    <property type="taxonomic scope" value="Eukaryota"/>
</dbReference>
<dbReference type="InterPro" id="IPR051987">
    <property type="entry name" value="Sigma-2_receptor-like"/>
</dbReference>
<keyword evidence="5 7" id="KW-1133">Transmembrane helix</keyword>
<evidence type="ECO:0000256" key="8">
    <source>
        <dbReference type="SAM" id="SignalP"/>
    </source>
</evidence>
<dbReference type="GO" id="GO:0005789">
    <property type="term" value="C:endoplasmic reticulum membrane"/>
    <property type="evidence" value="ECO:0007669"/>
    <property type="project" value="UniProtKB-SubCell"/>
</dbReference>
<dbReference type="OrthoDB" id="433124at2759"/>
<dbReference type="Pfam" id="PF05241">
    <property type="entry name" value="EBP"/>
    <property type="match status" value="1"/>
</dbReference>
<feature type="chain" id="PRO_5001570283" description="EXPERA domain-containing protein" evidence="8">
    <location>
        <begin position="29"/>
        <end position="167"/>
    </location>
</feature>
<evidence type="ECO:0000256" key="3">
    <source>
        <dbReference type="ARBA" id="ARBA00022692"/>
    </source>
</evidence>
<evidence type="ECO:0000256" key="7">
    <source>
        <dbReference type="PIRNR" id="PIRNR031032"/>
    </source>
</evidence>
<keyword evidence="8" id="KW-0732">Signal</keyword>
<dbReference type="FunCoup" id="A0A059DG37">
    <property type="interactions" value="801"/>
</dbReference>
<dbReference type="InterPro" id="IPR016964">
    <property type="entry name" value="Sigma2_recept"/>
</dbReference>
<dbReference type="GO" id="GO:0005783">
    <property type="term" value="C:endoplasmic reticulum"/>
    <property type="evidence" value="ECO:0000318"/>
    <property type="project" value="GO_Central"/>
</dbReference>
<evidence type="ECO:0000256" key="1">
    <source>
        <dbReference type="ARBA" id="ARBA00004477"/>
    </source>
</evidence>
<evidence type="ECO:0000256" key="4">
    <source>
        <dbReference type="ARBA" id="ARBA00022824"/>
    </source>
</evidence>
<dbReference type="PANTHER" id="PTHR31204">
    <property type="entry name" value="SIGMA INTRACELLULAR RECEPTOR 2"/>
    <property type="match status" value="1"/>
</dbReference>
<feature type="signal peptide" evidence="8">
    <location>
        <begin position="1"/>
        <end position="28"/>
    </location>
</feature>
<gene>
    <name evidence="10" type="ORF">EUGRSUZ_A01714</name>
</gene>
<dbReference type="PROSITE" id="PS51751">
    <property type="entry name" value="EXPERA"/>
    <property type="match status" value="1"/>
</dbReference>
<keyword evidence="6 7" id="KW-0472">Membrane</keyword>
<dbReference type="InParanoid" id="A0A059DG37"/>
<accession>A0A059DG37</accession>
<dbReference type="PIRSF" id="PIRSF031032">
    <property type="entry name" value="TMP_97_prd"/>
    <property type="match status" value="1"/>
</dbReference>
<comment type="similarity">
    <text evidence="2">Belongs to the TMEM97/sigma-2 receptor family.</text>
</comment>
<reference evidence="10" key="1">
    <citation type="submission" date="2013-07" db="EMBL/GenBank/DDBJ databases">
        <title>The genome of Eucalyptus grandis.</title>
        <authorList>
            <person name="Schmutz J."/>
            <person name="Hayes R."/>
            <person name="Myburg A."/>
            <person name="Tuskan G."/>
            <person name="Grattapaglia D."/>
            <person name="Rokhsar D.S."/>
        </authorList>
    </citation>
    <scope>NUCLEOTIDE SEQUENCE</scope>
    <source>
        <tissue evidence="10">Leaf extractions</tissue>
    </source>
</reference>
<feature type="transmembrane region" description="Helical" evidence="7">
    <location>
        <begin position="62"/>
        <end position="85"/>
    </location>
</feature>
<evidence type="ECO:0000256" key="2">
    <source>
        <dbReference type="ARBA" id="ARBA00009096"/>
    </source>
</evidence>
<dbReference type="OMA" id="CTATTMI"/>
<dbReference type="PANTHER" id="PTHR31204:SF1">
    <property type="entry name" value="SIGMA INTRACELLULAR RECEPTOR 2"/>
    <property type="match status" value="1"/>
</dbReference>
<evidence type="ECO:0000256" key="6">
    <source>
        <dbReference type="ARBA" id="ARBA00023136"/>
    </source>
</evidence>
<feature type="domain" description="EXPERA" evidence="9">
    <location>
        <begin position="8"/>
        <end position="140"/>
    </location>
</feature>
<protein>
    <recommendedName>
        <fullName evidence="9">EXPERA domain-containing protein</fullName>
    </recommendedName>
</protein>
<dbReference type="Gramene" id="KCW89414">
    <property type="protein sequence ID" value="KCW89414"/>
    <property type="gene ID" value="EUGRSUZ_A01714"/>
</dbReference>
<keyword evidence="3 7" id="KW-0812">Transmembrane</keyword>
<sequence length="167" mass="18328">MGALVKLVDAVLFLFFLLMAVCVPLFDAQACLPESLFPDALLDLKRGYSGRVGDYLVAEKPLFFVGLVWLEILFLWPLSILNLYGILAARPWFRTTCLIYGVSVATSMVAILSELTGSGKASDDLLMVYFPFLGLSLLAFLRGLLPCSTKTTSTISKKPALARKKRA</sequence>
<evidence type="ECO:0000313" key="10">
    <source>
        <dbReference type="EMBL" id="KCW89414.1"/>
    </source>
</evidence>
<feature type="transmembrane region" description="Helical" evidence="7">
    <location>
        <begin position="92"/>
        <end position="113"/>
    </location>
</feature>
<feature type="transmembrane region" description="Helical" evidence="7">
    <location>
        <begin position="125"/>
        <end position="145"/>
    </location>
</feature>
<comment type="subcellular location">
    <subcellularLocation>
        <location evidence="1">Endoplasmic reticulum membrane</location>
        <topology evidence="1">Multi-pass membrane protein</topology>
    </subcellularLocation>
</comment>
<dbReference type="InterPro" id="IPR033118">
    <property type="entry name" value="EXPERA"/>
</dbReference>
<dbReference type="EMBL" id="KK198753">
    <property type="protein sequence ID" value="KCW89414.1"/>
    <property type="molecule type" value="Genomic_DNA"/>
</dbReference>
<organism evidence="10">
    <name type="scientific">Eucalyptus grandis</name>
    <name type="common">Flooded gum</name>
    <dbReference type="NCBI Taxonomy" id="71139"/>
    <lineage>
        <taxon>Eukaryota</taxon>
        <taxon>Viridiplantae</taxon>
        <taxon>Streptophyta</taxon>
        <taxon>Embryophyta</taxon>
        <taxon>Tracheophyta</taxon>
        <taxon>Spermatophyta</taxon>
        <taxon>Magnoliopsida</taxon>
        <taxon>eudicotyledons</taxon>
        <taxon>Gunneridae</taxon>
        <taxon>Pentapetalae</taxon>
        <taxon>rosids</taxon>
        <taxon>malvids</taxon>
        <taxon>Myrtales</taxon>
        <taxon>Myrtaceae</taxon>
        <taxon>Myrtoideae</taxon>
        <taxon>Eucalypteae</taxon>
        <taxon>Eucalyptus</taxon>
    </lineage>
</organism>